<evidence type="ECO:0000256" key="3">
    <source>
        <dbReference type="ARBA" id="ARBA00011890"/>
    </source>
</evidence>
<evidence type="ECO:0000256" key="7">
    <source>
        <dbReference type="ARBA" id="ARBA00022679"/>
    </source>
</evidence>
<dbReference type="InterPro" id="IPR000682">
    <property type="entry name" value="PCMT"/>
</dbReference>
<keyword evidence="8" id="KW-0949">S-adenosyl-L-methionine</keyword>
<evidence type="ECO:0000256" key="4">
    <source>
        <dbReference type="ARBA" id="ARBA00013346"/>
    </source>
</evidence>
<name>A0A1T4TD63_9ACTN</name>
<dbReference type="InterPro" id="IPR029063">
    <property type="entry name" value="SAM-dependent_MTases_sf"/>
</dbReference>
<dbReference type="GO" id="GO:0032259">
    <property type="term" value="P:methylation"/>
    <property type="evidence" value="ECO:0007669"/>
    <property type="project" value="UniProtKB-KW"/>
</dbReference>
<evidence type="ECO:0000256" key="10">
    <source>
        <dbReference type="ARBA" id="ARBA00031323"/>
    </source>
</evidence>
<reference evidence="12 13" key="1">
    <citation type="submission" date="2017-02" db="EMBL/GenBank/DDBJ databases">
        <authorList>
            <person name="Peterson S.W."/>
        </authorList>
    </citation>
    <scope>NUCLEOTIDE SEQUENCE [LARGE SCALE GENOMIC DNA]</scope>
    <source>
        <strain evidence="12 13">DSM 45154</strain>
    </source>
</reference>
<dbReference type="PANTHER" id="PTHR11579:SF0">
    <property type="entry name" value="PROTEIN-L-ISOASPARTATE(D-ASPARTATE) O-METHYLTRANSFERASE"/>
    <property type="match status" value="1"/>
</dbReference>
<dbReference type="CDD" id="cd02440">
    <property type="entry name" value="AdoMet_MTases"/>
    <property type="match status" value="1"/>
</dbReference>
<dbReference type="EMBL" id="FUWS01000019">
    <property type="protein sequence ID" value="SKA38460.1"/>
    <property type="molecule type" value="Genomic_DNA"/>
</dbReference>
<dbReference type="EC" id="2.1.1.77" evidence="3"/>
<evidence type="ECO:0000256" key="8">
    <source>
        <dbReference type="ARBA" id="ARBA00022691"/>
    </source>
</evidence>
<accession>A0A1T4TD63</accession>
<dbReference type="SUPFAM" id="SSF53335">
    <property type="entry name" value="S-adenosyl-L-methionine-dependent methyltransferases"/>
    <property type="match status" value="1"/>
</dbReference>
<proteinExistence type="inferred from homology"/>
<keyword evidence="6 12" id="KW-0489">Methyltransferase</keyword>
<comment type="subcellular location">
    <subcellularLocation>
        <location evidence="1">Cytoplasm</location>
    </subcellularLocation>
</comment>
<dbReference type="Gene3D" id="3.40.50.150">
    <property type="entry name" value="Vaccinia Virus protein VP39"/>
    <property type="match status" value="1"/>
</dbReference>
<sequence>MTSERDSTPRPLGDAPLIRRMRSSGVPEEILRAFARVRREEFLPDRVWDERGGEVVRSDSGEEWSRLVHSDAAVVVQRDDGVAGGRGVATSSSSAPSVMAAMLQAADVRRGAHVLEIGTATGYNAALLGELTGAPETVTTVEIDAALAERARSVLRDIGHHPRVVVGDGALGHPATAPFDRVLATCAVARVPAPWIDQTREGGLIVCPWAPSSALPGGLLARLTVRDGTAEGPFVRLVSFMWLRGQREEPGVPHDLGAPPDRVCAVDRDPRSLLLDGTRALPLALMVPAWRFGVRMGTQGEPQGEPLVWLSALDGASWARLYPDRVEQGGPRLLWDEIEAAHRRWRALGGPPATAFGLTIAGGTHRVWLGDPSGPSWSLP</sequence>
<dbReference type="AlphaFoldDB" id="A0A1T4TD63"/>
<evidence type="ECO:0000256" key="9">
    <source>
        <dbReference type="ARBA" id="ARBA00030757"/>
    </source>
</evidence>
<keyword evidence="13" id="KW-1185">Reference proteome</keyword>
<evidence type="ECO:0000256" key="2">
    <source>
        <dbReference type="ARBA" id="ARBA00005369"/>
    </source>
</evidence>
<evidence type="ECO:0000313" key="12">
    <source>
        <dbReference type="EMBL" id="SKA38460.1"/>
    </source>
</evidence>
<dbReference type="Pfam" id="PF01135">
    <property type="entry name" value="PCMT"/>
    <property type="match status" value="1"/>
</dbReference>
<comment type="similarity">
    <text evidence="2">Belongs to the methyltransferase superfamily. L-isoaspartyl/D-aspartyl protein methyltransferase family.</text>
</comment>
<evidence type="ECO:0000313" key="13">
    <source>
        <dbReference type="Proteomes" id="UP000190637"/>
    </source>
</evidence>
<dbReference type="STRING" id="1122192.SAMN02745673_04832"/>
<evidence type="ECO:0000256" key="5">
    <source>
        <dbReference type="ARBA" id="ARBA00022490"/>
    </source>
</evidence>
<evidence type="ECO:0000256" key="1">
    <source>
        <dbReference type="ARBA" id="ARBA00004496"/>
    </source>
</evidence>
<gene>
    <name evidence="12" type="ORF">SAMN02745673_04832</name>
</gene>
<dbReference type="Proteomes" id="UP000190637">
    <property type="component" value="Unassembled WGS sequence"/>
</dbReference>
<dbReference type="GO" id="GO:0005737">
    <property type="term" value="C:cytoplasm"/>
    <property type="evidence" value="ECO:0007669"/>
    <property type="project" value="UniProtKB-SubCell"/>
</dbReference>
<dbReference type="PANTHER" id="PTHR11579">
    <property type="entry name" value="PROTEIN-L-ISOASPARTATE O-METHYLTRANSFERASE"/>
    <property type="match status" value="1"/>
</dbReference>
<protein>
    <recommendedName>
        <fullName evidence="4">Protein-L-isoaspartate O-methyltransferase</fullName>
        <ecNumber evidence="3">2.1.1.77</ecNumber>
    </recommendedName>
    <alternativeName>
        <fullName evidence="11">L-isoaspartyl protein carboxyl methyltransferase</fullName>
    </alternativeName>
    <alternativeName>
        <fullName evidence="9">Protein L-isoaspartyl methyltransferase</fullName>
    </alternativeName>
    <alternativeName>
        <fullName evidence="10">Protein-beta-aspartate methyltransferase</fullName>
    </alternativeName>
</protein>
<organism evidence="12 13">
    <name type="scientific">Marinactinospora thermotolerans DSM 45154</name>
    <dbReference type="NCBI Taxonomy" id="1122192"/>
    <lineage>
        <taxon>Bacteria</taxon>
        <taxon>Bacillati</taxon>
        <taxon>Actinomycetota</taxon>
        <taxon>Actinomycetes</taxon>
        <taxon>Streptosporangiales</taxon>
        <taxon>Nocardiopsidaceae</taxon>
        <taxon>Marinactinospora</taxon>
    </lineage>
</organism>
<dbReference type="GO" id="GO:0004719">
    <property type="term" value="F:protein-L-isoaspartate (D-aspartate) O-methyltransferase activity"/>
    <property type="evidence" value="ECO:0007669"/>
    <property type="project" value="UniProtKB-EC"/>
</dbReference>
<keyword evidence="5" id="KW-0963">Cytoplasm</keyword>
<evidence type="ECO:0000256" key="11">
    <source>
        <dbReference type="ARBA" id="ARBA00031350"/>
    </source>
</evidence>
<keyword evidence="7 12" id="KW-0808">Transferase</keyword>
<evidence type="ECO:0000256" key="6">
    <source>
        <dbReference type="ARBA" id="ARBA00022603"/>
    </source>
</evidence>